<organism evidence="1 2">
    <name type="scientific">Dysosmobacter segnis</name>
    <dbReference type="NCBI Taxonomy" id="2763042"/>
    <lineage>
        <taxon>Bacteria</taxon>
        <taxon>Bacillati</taxon>
        <taxon>Bacillota</taxon>
        <taxon>Clostridia</taxon>
        <taxon>Eubacteriales</taxon>
        <taxon>Oscillospiraceae</taxon>
        <taxon>Dysosmobacter</taxon>
    </lineage>
</organism>
<dbReference type="Pfam" id="PF20476">
    <property type="entry name" value="DUF6718"/>
    <property type="match status" value="1"/>
</dbReference>
<keyword evidence="2" id="KW-1185">Reference proteome</keyword>
<reference evidence="1" key="1">
    <citation type="submission" date="2020-08" db="EMBL/GenBank/DDBJ databases">
        <title>Genome public.</title>
        <authorList>
            <person name="Liu C."/>
            <person name="Sun Q."/>
        </authorList>
    </citation>
    <scope>NUCLEOTIDE SEQUENCE</scope>
    <source>
        <strain evidence="1">BX15</strain>
    </source>
</reference>
<proteinExistence type="predicted"/>
<dbReference type="RefSeq" id="WP_187015963.1">
    <property type="nucleotide sequence ID" value="NZ_JACOQI010000021.1"/>
</dbReference>
<protein>
    <submittedName>
        <fullName evidence="1">Uncharacterized protein</fullName>
    </submittedName>
</protein>
<dbReference type="EMBL" id="JACOQI010000021">
    <property type="protein sequence ID" value="MBC5771773.1"/>
    <property type="molecule type" value="Genomic_DNA"/>
</dbReference>
<dbReference type="InterPro" id="IPR046564">
    <property type="entry name" value="DUF6718"/>
</dbReference>
<evidence type="ECO:0000313" key="1">
    <source>
        <dbReference type="EMBL" id="MBC5771773.1"/>
    </source>
</evidence>
<dbReference type="AlphaFoldDB" id="A0A923S8Z6"/>
<comment type="caution">
    <text evidence="1">The sequence shown here is derived from an EMBL/GenBank/DDBJ whole genome shotgun (WGS) entry which is preliminary data.</text>
</comment>
<sequence length="87" mass="9973">MGDKKIYIVAKIFDQQGCIAYRCKTLNEARCVPGTLEALRADGVQIVILDSPEIYSEYAPYTYIEDLKEFIDKVAQMNRVAPVFRKH</sequence>
<name>A0A923S8Z6_9FIRM</name>
<evidence type="ECO:0000313" key="2">
    <source>
        <dbReference type="Proteomes" id="UP000620327"/>
    </source>
</evidence>
<accession>A0A923S8Z6</accession>
<dbReference type="Proteomes" id="UP000620327">
    <property type="component" value="Unassembled WGS sequence"/>
</dbReference>
<gene>
    <name evidence="1" type="ORF">H8Z83_15840</name>
</gene>